<evidence type="ECO:0000313" key="1">
    <source>
        <dbReference type="EMBL" id="RRT35276.1"/>
    </source>
</evidence>
<dbReference type="Proteomes" id="UP000287651">
    <property type="component" value="Unassembled WGS sequence"/>
</dbReference>
<gene>
    <name evidence="1" type="ORF">B296_00047108</name>
</gene>
<protein>
    <submittedName>
        <fullName evidence="1">Uncharacterized protein</fullName>
    </submittedName>
</protein>
<proteinExistence type="predicted"/>
<accession>A0A426X718</accession>
<sequence>MRLRYIGFYSKGYEVSVHEILTASVAYHVIVLHHSLHGPYGEARDVLPATGERRSCPPYPCQVGRTTADPPMLVSGQLQSRRVNHVVGPAVRGRRDVTARSTFVISSPPREDLLETPNLGAEDEVM</sequence>
<evidence type="ECO:0000313" key="2">
    <source>
        <dbReference type="Proteomes" id="UP000287651"/>
    </source>
</evidence>
<name>A0A426X718_ENSVE</name>
<reference evidence="1 2" key="1">
    <citation type="journal article" date="2014" name="Agronomy (Basel)">
        <title>A Draft Genome Sequence for Ensete ventricosum, the Drought-Tolerant Tree Against Hunger.</title>
        <authorList>
            <person name="Harrison J."/>
            <person name="Moore K.A."/>
            <person name="Paszkiewicz K."/>
            <person name="Jones T."/>
            <person name="Grant M."/>
            <person name="Ambacheew D."/>
            <person name="Muzemil S."/>
            <person name="Studholme D.J."/>
        </authorList>
    </citation>
    <scope>NUCLEOTIDE SEQUENCE [LARGE SCALE GENOMIC DNA]</scope>
</reference>
<dbReference type="EMBL" id="AMZH03025269">
    <property type="protein sequence ID" value="RRT35276.1"/>
    <property type="molecule type" value="Genomic_DNA"/>
</dbReference>
<comment type="caution">
    <text evidence="1">The sequence shown here is derived from an EMBL/GenBank/DDBJ whole genome shotgun (WGS) entry which is preliminary data.</text>
</comment>
<organism evidence="1 2">
    <name type="scientific">Ensete ventricosum</name>
    <name type="common">Abyssinian banana</name>
    <name type="synonym">Musa ensete</name>
    <dbReference type="NCBI Taxonomy" id="4639"/>
    <lineage>
        <taxon>Eukaryota</taxon>
        <taxon>Viridiplantae</taxon>
        <taxon>Streptophyta</taxon>
        <taxon>Embryophyta</taxon>
        <taxon>Tracheophyta</taxon>
        <taxon>Spermatophyta</taxon>
        <taxon>Magnoliopsida</taxon>
        <taxon>Liliopsida</taxon>
        <taxon>Zingiberales</taxon>
        <taxon>Musaceae</taxon>
        <taxon>Ensete</taxon>
    </lineage>
</organism>
<dbReference type="AlphaFoldDB" id="A0A426X718"/>